<keyword evidence="3" id="KW-0238">DNA-binding</keyword>
<keyword evidence="4" id="KW-0804">Transcription</keyword>
<dbReference type="InterPro" id="IPR000814">
    <property type="entry name" value="TBP"/>
</dbReference>
<evidence type="ECO:0000256" key="3">
    <source>
        <dbReference type="ARBA" id="ARBA00023125"/>
    </source>
</evidence>
<reference evidence="5 6" key="1">
    <citation type="submission" date="2019-11" db="EMBL/GenBank/DDBJ databases">
        <title>Genome sequences of 17 halophilic strains isolated from different environments.</title>
        <authorList>
            <person name="Furrow R.E."/>
        </authorList>
    </citation>
    <scope>NUCLEOTIDE SEQUENCE [LARGE SCALE GENOMIC DNA]</scope>
    <source>
        <strain evidence="5 6">22517_05_Cabo</strain>
    </source>
</reference>
<protein>
    <recommendedName>
        <fullName evidence="7">Transcription factor</fullName>
    </recommendedName>
</protein>
<keyword evidence="2" id="KW-0677">Repeat</keyword>
<accession>A0A6B1IFB6</accession>
<dbReference type="InterPro" id="IPR012295">
    <property type="entry name" value="TBP_dom_sf"/>
</dbReference>
<dbReference type="EMBL" id="WMEO01000020">
    <property type="protein sequence ID" value="MYL17308.1"/>
    <property type="molecule type" value="Genomic_DNA"/>
</dbReference>
<evidence type="ECO:0000256" key="4">
    <source>
        <dbReference type="ARBA" id="ARBA00023163"/>
    </source>
</evidence>
<evidence type="ECO:0000256" key="1">
    <source>
        <dbReference type="ARBA" id="ARBA00005560"/>
    </source>
</evidence>
<evidence type="ECO:0000313" key="5">
    <source>
        <dbReference type="EMBL" id="MYL17308.1"/>
    </source>
</evidence>
<dbReference type="Gene3D" id="3.30.310.10">
    <property type="entry name" value="TATA-Binding Protein"/>
    <property type="match status" value="2"/>
</dbReference>
<proteinExistence type="inferred from homology"/>
<evidence type="ECO:0008006" key="7">
    <source>
        <dbReference type="Google" id="ProtNLM"/>
    </source>
</evidence>
<dbReference type="GO" id="GO:0003677">
    <property type="term" value="F:DNA binding"/>
    <property type="evidence" value="ECO:0007669"/>
    <property type="project" value="UniProtKB-KW"/>
</dbReference>
<evidence type="ECO:0000256" key="2">
    <source>
        <dbReference type="ARBA" id="ARBA00022737"/>
    </source>
</evidence>
<sequence length="183" mass="20670">MPELRSVAAGGDIQTQIDLRRLSQELEVLSVTYEPESFSGLHFQFTSDSPTITLFSNGKFSITGARDISGAESCFEELISTLSDSMNADISSQNTSLNIRSLSYWHNYGHELDLENLEDIFEEDEVEYNPNNHPALLYEPDDRGLFMIFRSGKIGLVGIKRNVVAQELFDELLHRLPFDNEST</sequence>
<comment type="caution">
    <text evidence="5">The sequence shown here is derived from an EMBL/GenBank/DDBJ whole genome shotgun (WGS) entry which is preliminary data.</text>
</comment>
<comment type="similarity">
    <text evidence="1">Belongs to the TBP family.</text>
</comment>
<name>A0A6B1IFB6_9EURY</name>
<dbReference type="AlphaFoldDB" id="A0A6B1IFB6"/>
<dbReference type="Pfam" id="PF00352">
    <property type="entry name" value="TBP"/>
    <property type="match status" value="2"/>
</dbReference>
<organism evidence="5 6">
    <name type="scientific">Halorubrum distributum</name>
    <dbReference type="NCBI Taxonomy" id="29283"/>
    <lineage>
        <taxon>Archaea</taxon>
        <taxon>Methanobacteriati</taxon>
        <taxon>Methanobacteriota</taxon>
        <taxon>Stenosarchaea group</taxon>
        <taxon>Halobacteria</taxon>
        <taxon>Halobacteriales</taxon>
        <taxon>Haloferacaceae</taxon>
        <taxon>Halorubrum</taxon>
        <taxon>Halorubrum distributum group</taxon>
    </lineage>
</organism>
<dbReference type="PRINTS" id="PR00686">
    <property type="entry name" value="TIFACTORIID"/>
</dbReference>
<dbReference type="Proteomes" id="UP000460194">
    <property type="component" value="Unassembled WGS sequence"/>
</dbReference>
<dbReference type="SUPFAM" id="SSF55945">
    <property type="entry name" value="TATA-box binding protein-like"/>
    <property type="match status" value="2"/>
</dbReference>
<evidence type="ECO:0000313" key="6">
    <source>
        <dbReference type="Proteomes" id="UP000460194"/>
    </source>
</evidence>
<dbReference type="GO" id="GO:0006352">
    <property type="term" value="P:DNA-templated transcription initiation"/>
    <property type="evidence" value="ECO:0007669"/>
    <property type="project" value="InterPro"/>
</dbReference>
<gene>
    <name evidence="5" type="ORF">GLW36_11735</name>
</gene>
<dbReference type="RefSeq" id="WP_159369280.1">
    <property type="nucleotide sequence ID" value="NZ_WMEO01000020.1"/>
</dbReference>
<dbReference type="PANTHER" id="PTHR10126">
    <property type="entry name" value="TATA-BOX BINDING PROTEIN"/>
    <property type="match status" value="1"/>
</dbReference>